<dbReference type="GO" id="GO:0005886">
    <property type="term" value="C:plasma membrane"/>
    <property type="evidence" value="ECO:0007669"/>
    <property type="project" value="TreeGrafter"/>
</dbReference>
<keyword evidence="1" id="KW-0175">Coiled coil</keyword>
<feature type="transmembrane region" description="Helical" evidence="3">
    <location>
        <begin position="20"/>
        <end position="40"/>
    </location>
</feature>
<keyword evidence="3" id="KW-1133">Transmembrane helix</keyword>
<feature type="coiled-coil region" evidence="1">
    <location>
        <begin position="342"/>
        <end position="407"/>
    </location>
</feature>
<evidence type="ECO:0000256" key="2">
    <source>
        <dbReference type="SAM" id="MobiDB-lite"/>
    </source>
</evidence>
<organism evidence="5 6">
    <name type="scientific">Woeseia oceani</name>
    <dbReference type="NCBI Taxonomy" id="1548547"/>
    <lineage>
        <taxon>Bacteria</taxon>
        <taxon>Pseudomonadati</taxon>
        <taxon>Pseudomonadota</taxon>
        <taxon>Gammaproteobacteria</taxon>
        <taxon>Woeseiales</taxon>
        <taxon>Woeseiaceae</taxon>
        <taxon>Woeseia</taxon>
    </lineage>
</organism>
<dbReference type="KEGG" id="woc:BA177_06755"/>
<reference evidence="5 6" key="1">
    <citation type="submission" date="2016-06" db="EMBL/GenBank/DDBJ databases">
        <title>Complete genome sequence of a deep-branching marine Gamma Proteobacterium Woeseia oceani type strain XK5.</title>
        <authorList>
            <person name="Mu D."/>
            <person name="Du Z."/>
        </authorList>
    </citation>
    <scope>NUCLEOTIDE SEQUENCE [LARGE SCALE GENOMIC DNA]</scope>
    <source>
        <strain evidence="5 6">XK5</strain>
    </source>
</reference>
<sequence>MNDLIIFLRREIVGAWRYRWWAMGVAWGICVIGWLFVYSLQDVYEANAKFFVETRSRLDRVIGEVTTPDQVGDQVNLVKQAMLGRPVLEKVARETDLDLRASTPMGKNELISSLQQKIVITGSPGMERAPRPTDGIYTIAFRDKDRAMSLAVVEALLNEFMVDVVRGRQDSSKETIEFLREEITKYSEQLKARERALADFKQQNVGLLPSDSGGYFNRLQDELTNLSGLEVQLENALSRKATLEAQLRGENPFVDEPATATSSSAAAARVAGSGPRTEFDTRIAELEAQLSELLLRFTDRHPDVISVQEQIDQLRDRRAARIEEIQQNGGATSSALANNPVHQQLQIALNEINVEVAGLRSQLSRDRARIADLRNKVDIIPAIEAQLTELTRDYDQVKSTYDELRTLLEQEVIASRKQEAAVVNFRLIDPPYVGNEPVSPIRSLFLFAVLVFALGAGGGIAWLLHMLNPVFHDVSNLRDITGLPVLGAVSMTWLDRHHAHRKVELSSFAVAGGMLVVTFVLALLAQEPGGLFIRQLVG</sequence>
<dbReference type="RefSeq" id="WP_068614543.1">
    <property type="nucleotide sequence ID" value="NZ_CP016268.1"/>
</dbReference>
<name>A0A193LER3_9GAMM</name>
<dbReference type="GO" id="GO:0004713">
    <property type="term" value="F:protein tyrosine kinase activity"/>
    <property type="evidence" value="ECO:0007669"/>
    <property type="project" value="TreeGrafter"/>
</dbReference>
<feature type="domain" description="Tyrosine-protein kinase G-rich" evidence="4">
    <location>
        <begin position="386"/>
        <end position="462"/>
    </location>
</feature>
<dbReference type="InterPro" id="IPR032807">
    <property type="entry name" value="GNVR"/>
</dbReference>
<dbReference type="InterPro" id="IPR050445">
    <property type="entry name" value="Bact_polysacc_biosynth/exp"/>
</dbReference>
<keyword evidence="3" id="KW-0812">Transmembrane</keyword>
<feature type="compositionally biased region" description="Low complexity" evidence="2">
    <location>
        <begin position="258"/>
        <end position="268"/>
    </location>
</feature>
<proteinExistence type="predicted"/>
<dbReference type="PANTHER" id="PTHR32309:SF13">
    <property type="entry name" value="FERRIC ENTEROBACTIN TRANSPORT PROTEIN FEPE"/>
    <property type="match status" value="1"/>
</dbReference>
<dbReference type="AlphaFoldDB" id="A0A193LER3"/>
<feature type="region of interest" description="Disordered" evidence="2">
    <location>
        <begin position="254"/>
        <end position="273"/>
    </location>
</feature>
<dbReference type="Pfam" id="PF13807">
    <property type="entry name" value="GNVR"/>
    <property type="match status" value="1"/>
</dbReference>
<gene>
    <name evidence="5" type="ORF">BA177_06755</name>
</gene>
<dbReference type="Proteomes" id="UP000092695">
    <property type="component" value="Chromosome"/>
</dbReference>
<keyword evidence="6" id="KW-1185">Reference proteome</keyword>
<dbReference type="Gene3D" id="1.10.287.1490">
    <property type="match status" value="1"/>
</dbReference>
<accession>A0A193LER3</accession>
<dbReference type="PANTHER" id="PTHR32309">
    <property type="entry name" value="TYROSINE-PROTEIN KINASE"/>
    <property type="match status" value="1"/>
</dbReference>
<feature type="transmembrane region" description="Helical" evidence="3">
    <location>
        <begin position="444"/>
        <end position="464"/>
    </location>
</feature>
<feature type="coiled-coil region" evidence="1">
    <location>
        <begin position="169"/>
        <end position="246"/>
    </location>
</feature>
<evidence type="ECO:0000256" key="1">
    <source>
        <dbReference type="SAM" id="Coils"/>
    </source>
</evidence>
<evidence type="ECO:0000259" key="4">
    <source>
        <dbReference type="Pfam" id="PF13807"/>
    </source>
</evidence>
<dbReference type="EMBL" id="CP016268">
    <property type="protein sequence ID" value="ANO50946.1"/>
    <property type="molecule type" value="Genomic_DNA"/>
</dbReference>
<feature type="transmembrane region" description="Helical" evidence="3">
    <location>
        <begin position="506"/>
        <end position="525"/>
    </location>
</feature>
<evidence type="ECO:0000313" key="6">
    <source>
        <dbReference type="Proteomes" id="UP000092695"/>
    </source>
</evidence>
<dbReference type="NCBIfam" id="TIGR03007">
    <property type="entry name" value="pepcterm_ChnLen"/>
    <property type="match status" value="1"/>
</dbReference>
<evidence type="ECO:0000256" key="3">
    <source>
        <dbReference type="SAM" id="Phobius"/>
    </source>
</evidence>
<evidence type="ECO:0000313" key="5">
    <source>
        <dbReference type="EMBL" id="ANO50946.1"/>
    </source>
</evidence>
<dbReference type="OrthoDB" id="9795292at2"/>
<dbReference type="InterPro" id="IPR014345">
    <property type="entry name" value="XrtA_polysacc_chain"/>
</dbReference>
<protein>
    <recommendedName>
        <fullName evidence="4">Tyrosine-protein kinase G-rich domain-containing protein</fullName>
    </recommendedName>
</protein>
<keyword evidence="3" id="KW-0472">Membrane</keyword>
<dbReference type="STRING" id="1548547.BA177_06755"/>